<gene>
    <name evidence="7" type="primary">LOC101856755</name>
</gene>
<dbReference type="CDD" id="cd01398">
    <property type="entry name" value="RPI_A"/>
    <property type="match status" value="1"/>
</dbReference>
<reference evidence="7" key="1">
    <citation type="submission" date="2025-08" db="UniProtKB">
        <authorList>
            <consortium name="RefSeq"/>
        </authorList>
    </citation>
    <scope>IDENTIFICATION</scope>
</reference>
<protein>
    <recommendedName>
        <fullName evidence="3">ribose-5-phosphate isomerase</fullName>
        <ecNumber evidence="3">5.3.1.6</ecNumber>
    </recommendedName>
    <alternativeName>
        <fullName evidence="5">Phosphoriboisomerase</fullName>
    </alternativeName>
</protein>
<dbReference type="GeneID" id="101856755"/>
<dbReference type="InterPro" id="IPR020672">
    <property type="entry name" value="Ribose5P_isomerase_typA_subgr"/>
</dbReference>
<dbReference type="InterPro" id="IPR037171">
    <property type="entry name" value="NagB/RpiA_transferase-like"/>
</dbReference>
<comment type="pathway">
    <text evidence="1">Carbohydrate degradation; pentose phosphate pathway; D-ribose 5-phosphate from D-ribulose 5-phosphate (non-oxidative stage): step 1/1.</text>
</comment>
<keyword evidence="6" id="KW-1185">Reference proteome</keyword>
<dbReference type="RefSeq" id="XP_005107138.2">
    <property type="nucleotide sequence ID" value="XM_005107081.2"/>
</dbReference>
<evidence type="ECO:0000256" key="3">
    <source>
        <dbReference type="ARBA" id="ARBA00011959"/>
    </source>
</evidence>
<evidence type="ECO:0000313" key="6">
    <source>
        <dbReference type="Proteomes" id="UP000694888"/>
    </source>
</evidence>
<proteinExistence type="inferred from homology"/>
<dbReference type="PANTHER" id="PTHR11934">
    <property type="entry name" value="RIBOSE-5-PHOSPHATE ISOMERASE"/>
    <property type="match status" value="1"/>
</dbReference>
<dbReference type="Gene3D" id="3.30.70.260">
    <property type="match status" value="1"/>
</dbReference>
<dbReference type="PANTHER" id="PTHR11934:SF0">
    <property type="entry name" value="RIBOSE-5-PHOSPHATE ISOMERASE"/>
    <property type="match status" value="1"/>
</dbReference>
<dbReference type="NCBIfam" id="NF001924">
    <property type="entry name" value="PRK00702.1"/>
    <property type="match status" value="1"/>
</dbReference>
<evidence type="ECO:0000256" key="4">
    <source>
        <dbReference type="ARBA" id="ARBA00023235"/>
    </source>
</evidence>
<dbReference type="Gene3D" id="3.40.50.1360">
    <property type="match status" value="1"/>
</dbReference>
<sequence>MVAVGLKKVNILLRPLLFLSKSPSSLQRRPLLLSCKADFSKRTSSSLFLQCQFFCSSPGNMADATEAGKMVAARRAVDENIKKGQVVGIGSGSTIIFAVERIGERNKKEALNLTCIPTSFQARQLIQDHGLTLGSLETSPEIDVAIDGADEVDDNLYLIKGGGGCLMQEKIIASCAKSFFIIADTRKNSKVLGTSWKKGVPIEVLPMAYRPVQLKINQLLGGKAELRMASRKAGPVVTDNGNFILDWVFDGAQDWPAVERTIRDVPGVVETGLFLNMAAAAYFGTADGNVLVRTSKQ</sequence>
<dbReference type="NCBIfam" id="TIGR00021">
    <property type="entry name" value="rpiA"/>
    <property type="match status" value="1"/>
</dbReference>
<organism evidence="6 7">
    <name type="scientific">Aplysia californica</name>
    <name type="common">California sea hare</name>
    <dbReference type="NCBI Taxonomy" id="6500"/>
    <lineage>
        <taxon>Eukaryota</taxon>
        <taxon>Metazoa</taxon>
        <taxon>Spiralia</taxon>
        <taxon>Lophotrochozoa</taxon>
        <taxon>Mollusca</taxon>
        <taxon>Gastropoda</taxon>
        <taxon>Heterobranchia</taxon>
        <taxon>Euthyneura</taxon>
        <taxon>Tectipleura</taxon>
        <taxon>Aplysiida</taxon>
        <taxon>Aplysioidea</taxon>
        <taxon>Aplysiidae</taxon>
        <taxon>Aplysia</taxon>
    </lineage>
</organism>
<keyword evidence="4 7" id="KW-0413">Isomerase</keyword>
<dbReference type="HAMAP" id="MF_00170">
    <property type="entry name" value="Rib_5P_isom_A"/>
    <property type="match status" value="1"/>
</dbReference>
<dbReference type="SUPFAM" id="SSF75445">
    <property type="entry name" value="D-ribose-5-phosphate isomerase (RpiA), lid domain"/>
    <property type="match status" value="1"/>
</dbReference>
<name>A0ABM0K2E5_APLCA</name>
<evidence type="ECO:0000313" key="7">
    <source>
        <dbReference type="RefSeq" id="XP_005107138.2"/>
    </source>
</evidence>
<dbReference type="Proteomes" id="UP000694888">
    <property type="component" value="Unplaced"/>
</dbReference>
<evidence type="ECO:0000256" key="2">
    <source>
        <dbReference type="ARBA" id="ARBA00008088"/>
    </source>
</evidence>
<dbReference type="SUPFAM" id="SSF100950">
    <property type="entry name" value="NagB/RpiA/CoA transferase-like"/>
    <property type="match status" value="1"/>
</dbReference>
<evidence type="ECO:0000256" key="1">
    <source>
        <dbReference type="ARBA" id="ARBA00004988"/>
    </source>
</evidence>
<evidence type="ECO:0000256" key="5">
    <source>
        <dbReference type="ARBA" id="ARBA00029734"/>
    </source>
</evidence>
<dbReference type="EC" id="5.3.1.6" evidence="3"/>
<dbReference type="InterPro" id="IPR004788">
    <property type="entry name" value="Ribose5P_isomerase_type_A"/>
</dbReference>
<comment type="similarity">
    <text evidence="2">Belongs to the ribose 5-phosphate isomerase family.</text>
</comment>
<accession>A0ABM0K2E5</accession>
<dbReference type="Pfam" id="PF06026">
    <property type="entry name" value="Rib_5-P_isom_A"/>
    <property type="match status" value="1"/>
</dbReference>
<dbReference type="GO" id="GO:0016853">
    <property type="term" value="F:isomerase activity"/>
    <property type="evidence" value="ECO:0007669"/>
    <property type="project" value="UniProtKB-KW"/>
</dbReference>